<reference evidence="1 2" key="1">
    <citation type="submission" date="2019-02" db="EMBL/GenBank/DDBJ databases">
        <title>Deep-cultivation of Planctomycetes and their phenomic and genomic characterization uncovers novel biology.</title>
        <authorList>
            <person name="Wiegand S."/>
            <person name="Jogler M."/>
            <person name="Boedeker C."/>
            <person name="Pinto D."/>
            <person name="Vollmers J."/>
            <person name="Rivas-Marin E."/>
            <person name="Kohn T."/>
            <person name="Peeters S.H."/>
            <person name="Heuer A."/>
            <person name="Rast P."/>
            <person name="Oberbeckmann S."/>
            <person name="Bunk B."/>
            <person name="Jeske O."/>
            <person name="Meyerdierks A."/>
            <person name="Storesund J.E."/>
            <person name="Kallscheuer N."/>
            <person name="Luecker S."/>
            <person name="Lage O.M."/>
            <person name="Pohl T."/>
            <person name="Merkel B.J."/>
            <person name="Hornburger P."/>
            <person name="Mueller R.-W."/>
            <person name="Bruemmer F."/>
            <person name="Labrenz M."/>
            <person name="Spormann A.M."/>
            <person name="Op den Camp H."/>
            <person name="Overmann J."/>
            <person name="Amann R."/>
            <person name="Jetten M.S.M."/>
            <person name="Mascher T."/>
            <person name="Medema M.H."/>
            <person name="Devos D.P."/>
            <person name="Kaster A.-K."/>
            <person name="Ovreas L."/>
            <person name="Rohde M."/>
            <person name="Galperin M.Y."/>
            <person name="Jogler C."/>
        </authorList>
    </citation>
    <scope>NUCLEOTIDE SEQUENCE [LARGE SCALE GENOMIC DNA]</scope>
    <source>
        <strain evidence="1 2">KS4</strain>
    </source>
</reference>
<dbReference type="EMBL" id="CP036425">
    <property type="protein sequence ID" value="QDU34573.1"/>
    <property type="molecule type" value="Genomic_DNA"/>
</dbReference>
<protein>
    <recommendedName>
        <fullName evidence="3">General secretion pathway protein K</fullName>
    </recommendedName>
</protein>
<evidence type="ECO:0000313" key="1">
    <source>
        <dbReference type="EMBL" id="QDU34573.1"/>
    </source>
</evidence>
<accession>A0A517YWG4</accession>
<dbReference type="KEGG" id="pcor:KS4_26430"/>
<gene>
    <name evidence="1" type="ORF">KS4_26430</name>
</gene>
<organism evidence="1 2">
    <name type="scientific">Poriferisphaera corsica</name>
    <dbReference type="NCBI Taxonomy" id="2528020"/>
    <lineage>
        <taxon>Bacteria</taxon>
        <taxon>Pseudomonadati</taxon>
        <taxon>Planctomycetota</taxon>
        <taxon>Phycisphaerae</taxon>
        <taxon>Phycisphaerales</taxon>
        <taxon>Phycisphaeraceae</taxon>
        <taxon>Poriferisphaera</taxon>
    </lineage>
</organism>
<name>A0A517YWG4_9BACT</name>
<sequence length="322" mass="36789">MVNRRSFRTGFVLILVLMLLALAGVSLAMMARRSHGMLLQVAAAEQRLQRQWLLKSSERYMLPQAAFVLDPSQFEKKINDAEETSLPKANHKIELELNDKRLLIILSNENARADVNELLRQYPTEKVEFYLRKTLSRKSNNKHGDVQLRPLTKSQTAHTNDYIRKNLVLTKTDVSNVAVSVASYEQIFQDFEPLSLMQSPLLTCWSGGPVDYRIAPKGVLMAMLAHEIGEDRVRKLVELRDEEPNLELTRMFGALDIGREQREYVESVLGVGSPNAFGMLVLLDDGKRTHVAWMVQQNIDKSSQQDTNEGKDKHVNTLRFIW</sequence>
<evidence type="ECO:0000313" key="2">
    <source>
        <dbReference type="Proteomes" id="UP000317369"/>
    </source>
</evidence>
<evidence type="ECO:0008006" key="3">
    <source>
        <dbReference type="Google" id="ProtNLM"/>
    </source>
</evidence>
<proteinExistence type="predicted"/>
<dbReference type="AlphaFoldDB" id="A0A517YWG4"/>
<dbReference type="Proteomes" id="UP000317369">
    <property type="component" value="Chromosome"/>
</dbReference>
<keyword evidence="2" id="KW-1185">Reference proteome</keyword>